<reference evidence="1" key="1">
    <citation type="submission" date="2021-06" db="EMBL/GenBank/DDBJ databases">
        <title>Parelaphostrongylus tenuis whole genome reference sequence.</title>
        <authorList>
            <person name="Garwood T.J."/>
            <person name="Larsen P.A."/>
            <person name="Fountain-Jones N.M."/>
            <person name="Garbe J.R."/>
            <person name="Macchietto M.G."/>
            <person name="Kania S.A."/>
            <person name="Gerhold R.W."/>
            <person name="Richards J.E."/>
            <person name="Wolf T.M."/>
        </authorList>
    </citation>
    <scope>NUCLEOTIDE SEQUENCE</scope>
    <source>
        <strain evidence="1">MNPRO001-30</strain>
        <tissue evidence="1">Meninges</tissue>
    </source>
</reference>
<name>A0AAD5MVK2_PARTN</name>
<organism evidence="1 2">
    <name type="scientific">Parelaphostrongylus tenuis</name>
    <name type="common">Meningeal worm</name>
    <dbReference type="NCBI Taxonomy" id="148309"/>
    <lineage>
        <taxon>Eukaryota</taxon>
        <taxon>Metazoa</taxon>
        <taxon>Ecdysozoa</taxon>
        <taxon>Nematoda</taxon>
        <taxon>Chromadorea</taxon>
        <taxon>Rhabditida</taxon>
        <taxon>Rhabditina</taxon>
        <taxon>Rhabditomorpha</taxon>
        <taxon>Strongyloidea</taxon>
        <taxon>Metastrongylidae</taxon>
        <taxon>Parelaphostrongylus</taxon>
    </lineage>
</organism>
<protein>
    <submittedName>
        <fullName evidence="1">Uncharacterized protein</fullName>
    </submittedName>
</protein>
<sequence>MLKTREHISKVFRATVTEKENEFIITKRNEINRLEQCSIDSQARCADLKKQAHQKEEELRRLVVCGEEEAKSHERAYELGSSRLKDLRSLKENLSSVL</sequence>
<accession>A0AAD5MVK2</accession>
<evidence type="ECO:0000313" key="2">
    <source>
        <dbReference type="Proteomes" id="UP001196413"/>
    </source>
</evidence>
<dbReference type="Proteomes" id="UP001196413">
    <property type="component" value="Unassembled WGS sequence"/>
</dbReference>
<evidence type="ECO:0000313" key="1">
    <source>
        <dbReference type="EMBL" id="KAJ1354589.1"/>
    </source>
</evidence>
<gene>
    <name evidence="1" type="ORF">KIN20_011576</name>
</gene>
<dbReference type="EMBL" id="JAHQIW010002124">
    <property type="protein sequence ID" value="KAJ1354589.1"/>
    <property type="molecule type" value="Genomic_DNA"/>
</dbReference>
<keyword evidence="2" id="KW-1185">Reference proteome</keyword>
<proteinExistence type="predicted"/>
<dbReference type="AlphaFoldDB" id="A0AAD5MVK2"/>
<comment type="caution">
    <text evidence="1">The sequence shown here is derived from an EMBL/GenBank/DDBJ whole genome shotgun (WGS) entry which is preliminary data.</text>
</comment>